<dbReference type="PROSITE" id="PS00479">
    <property type="entry name" value="ZF_DAG_PE_1"/>
    <property type="match status" value="1"/>
</dbReference>
<keyword evidence="1" id="KW-0343">GTPase activation</keyword>
<dbReference type="OrthoDB" id="79452at2759"/>
<dbReference type="PROSITE" id="PS00478">
    <property type="entry name" value="LIM_DOMAIN_1"/>
    <property type="match status" value="2"/>
</dbReference>
<evidence type="ECO:0000256" key="4">
    <source>
        <dbReference type="PROSITE-ProRule" id="PRU00125"/>
    </source>
</evidence>
<dbReference type="CDD" id="cd09395">
    <property type="entry name" value="LIM2_Rga"/>
    <property type="match status" value="1"/>
</dbReference>
<evidence type="ECO:0000259" key="8">
    <source>
        <dbReference type="PROSITE" id="PS50081"/>
    </source>
</evidence>
<dbReference type="SMART" id="SM00109">
    <property type="entry name" value="C1"/>
    <property type="match status" value="1"/>
</dbReference>
<dbReference type="InterPro" id="IPR051854">
    <property type="entry name" value="Rho-type_GAP"/>
</dbReference>
<feature type="compositionally biased region" description="Basic and acidic residues" evidence="6">
    <location>
        <begin position="254"/>
        <end position="274"/>
    </location>
</feature>
<feature type="domain" description="Phorbol-ester/DAG-type" evidence="8">
    <location>
        <begin position="896"/>
        <end position="942"/>
    </location>
</feature>
<dbReference type="InterPro" id="IPR002219">
    <property type="entry name" value="PKC_DAG/PE"/>
</dbReference>
<feature type="region of interest" description="Disordered" evidence="6">
    <location>
        <begin position="136"/>
        <end position="217"/>
    </location>
</feature>
<dbReference type="STRING" id="658196.A0A397T1E7"/>
<keyword evidence="2 4" id="KW-0479">Metal-binding</keyword>
<name>A0A397T1E7_9GLOM</name>
<evidence type="ECO:0000256" key="6">
    <source>
        <dbReference type="SAM" id="MobiDB-lite"/>
    </source>
</evidence>
<organism evidence="10 11">
    <name type="scientific">Glomus cerebriforme</name>
    <dbReference type="NCBI Taxonomy" id="658196"/>
    <lineage>
        <taxon>Eukaryota</taxon>
        <taxon>Fungi</taxon>
        <taxon>Fungi incertae sedis</taxon>
        <taxon>Mucoromycota</taxon>
        <taxon>Glomeromycotina</taxon>
        <taxon>Glomeromycetes</taxon>
        <taxon>Glomerales</taxon>
        <taxon>Glomeraceae</taxon>
        <taxon>Glomus</taxon>
    </lineage>
</organism>
<feature type="domain" description="LIM zinc-binding" evidence="7">
    <location>
        <begin position="17"/>
        <end position="73"/>
    </location>
</feature>
<evidence type="ECO:0000313" key="11">
    <source>
        <dbReference type="Proteomes" id="UP000265703"/>
    </source>
</evidence>
<feature type="compositionally biased region" description="Polar residues" evidence="6">
    <location>
        <begin position="294"/>
        <end position="315"/>
    </location>
</feature>
<dbReference type="Gene3D" id="3.30.60.20">
    <property type="match status" value="1"/>
</dbReference>
<accession>A0A397T1E7</accession>
<dbReference type="SUPFAM" id="SSF48350">
    <property type="entry name" value="GTPase activation domain, GAP"/>
    <property type="match status" value="1"/>
</dbReference>
<evidence type="ECO:0000313" key="10">
    <source>
        <dbReference type="EMBL" id="RIA88874.1"/>
    </source>
</evidence>
<dbReference type="SUPFAM" id="SSF57889">
    <property type="entry name" value="Cysteine-rich domain"/>
    <property type="match status" value="1"/>
</dbReference>
<dbReference type="GO" id="GO:0007165">
    <property type="term" value="P:signal transduction"/>
    <property type="evidence" value="ECO:0007669"/>
    <property type="project" value="InterPro"/>
</dbReference>
<evidence type="ECO:0000256" key="3">
    <source>
        <dbReference type="ARBA" id="ARBA00022833"/>
    </source>
</evidence>
<feature type="region of interest" description="Disordered" evidence="6">
    <location>
        <begin position="243"/>
        <end position="422"/>
    </location>
</feature>
<comment type="caution">
    <text evidence="10">The sequence shown here is derived from an EMBL/GenBank/DDBJ whole genome shotgun (WGS) entry which is preliminary data.</text>
</comment>
<keyword evidence="5" id="KW-0175">Coiled coil</keyword>
<dbReference type="SMART" id="SM00132">
    <property type="entry name" value="LIM"/>
    <property type="match status" value="2"/>
</dbReference>
<evidence type="ECO:0000259" key="9">
    <source>
        <dbReference type="PROSITE" id="PS50238"/>
    </source>
</evidence>
<dbReference type="CDD" id="cd22249">
    <property type="entry name" value="UDM1_RNF168_RNF169-like"/>
    <property type="match status" value="1"/>
</dbReference>
<dbReference type="PROSITE" id="PS50081">
    <property type="entry name" value="ZF_DAG_PE_2"/>
    <property type="match status" value="1"/>
</dbReference>
<feature type="compositionally biased region" description="Polar residues" evidence="6">
    <location>
        <begin position="780"/>
        <end position="796"/>
    </location>
</feature>
<reference evidence="10 11" key="1">
    <citation type="submission" date="2018-06" db="EMBL/GenBank/DDBJ databases">
        <title>Comparative genomics reveals the genomic features of Rhizophagus irregularis, R. cerebriforme, R. diaphanum and Gigaspora rosea, and their symbiotic lifestyle signature.</title>
        <authorList>
            <person name="Morin E."/>
            <person name="San Clemente H."/>
            <person name="Chen E.C.H."/>
            <person name="De La Providencia I."/>
            <person name="Hainaut M."/>
            <person name="Kuo A."/>
            <person name="Kohler A."/>
            <person name="Murat C."/>
            <person name="Tang N."/>
            <person name="Roy S."/>
            <person name="Loubradou J."/>
            <person name="Henrissat B."/>
            <person name="Grigoriev I.V."/>
            <person name="Corradi N."/>
            <person name="Roux C."/>
            <person name="Martin F.M."/>
        </authorList>
    </citation>
    <scope>NUCLEOTIDE SEQUENCE [LARGE SCALE GENOMIC DNA]</scope>
    <source>
        <strain evidence="10 11">DAOM 227022</strain>
    </source>
</reference>
<feature type="domain" description="LIM zinc-binding" evidence="7">
    <location>
        <begin position="74"/>
        <end position="133"/>
    </location>
</feature>
<dbReference type="CDD" id="cd00159">
    <property type="entry name" value="RhoGAP"/>
    <property type="match status" value="1"/>
</dbReference>
<dbReference type="PROSITE" id="PS50023">
    <property type="entry name" value="LIM_DOMAIN_2"/>
    <property type="match status" value="2"/>
</dbReference>
<dbReference type="Pfam" id="PF00620">
    <property type="entry name" value="RhoGAP"/>
    <property type="match status" value="1"/>
</dbReference>
<dbReference type="PROSITE" id="PS50238">
    <property type="entry name" value="RHOGAP"/>
    <property type="match status" value="1"/>
</dbReference>
<dbReference type="InterPro" id="IPR008936">
    <property type="entry name" value="Rho_GTPase_activation_prot"/>
</dbReference>
<dbReference type="AlphaFoldDB" id="A0A397T1E7"/>
<dbReference type="GO" id="GO:0046872">
    <property type="term" value="F:metal ion binding"/>
    <property type="evidence" value="ECO:0007669"/>
    <property type="project" value="UniProtKB-KW"/>
</dbReference>
<feature type="compositionally biased region" description="Polar residues" evidence="6">
    <location>
        <begin position="323"/>
        <end position="334"/>
    </location>
</feature>
<gene>
    <name evidence="10" type="ORF">C1645_739054</name>
</gene>
<keyword evidence="11" id="KW-1185">Reference proteome</keyword>
<feature type="compositionally biased region" description="Polar residues" evidence="6">
    <location>
        <begin position="383"/>
        <end position="422"/>
    </location>
</feature>
<dbReference type="InterPro" id="IPR001781">
    <property type="entry name" value="Znf_LIM"/>
</dbReference>
<feature type="compositionally biased region" description="Polar residues" evidence="6">
    <location>
        <begin position="521"/>
        <end position="530"/>
    </location>
</feature>
<feature type="region of interest" description="Disordered" evidence="6">
    <location>
        <begin position="757"/>
        <end position="796"/>
    </location>
</feature>
<dbReference type="InterPro" id="IPR046349">
    <property type="entry name" value="C1-like_sf"/>
</dbReference>
<feature type="compositionally biased region" description="Low complexity" evidence="6">
    <location>
        <begin position="183"/>
        <end position="196"/>
    </location>
</feature>
<evidence type="ECO:0000256" key="5">
    <source>
        <dbReference type="SAM" id="Coils"/>
    </source>
</evidence>
<dbReference type="SMART" id="SM00324">
    <property type="entry name" value="RhoGAP"/>
    <property type="match status" value="1"/>
</dbReference>
<dbReference type="InterPro" id="IPR000198">
    <property type="entry name" value="RhoGAP_dom"/>
</dbReference>
<sequence length="1170" mass="131851">MVDNISLNYDNDDPVDPCCMGCGYLIEEGNVVAFGEGIWHVQCFRCAKCHNLVEHDSNLLLLSDGNPICENCSYNCHVCKKPILNEAIMTGDESFHVDCFRCRQCRKKIEDLVFAKTNQGIYCMSCHNERVSKAKKAKEKESSNPSPILEKSLPSLPIEAKAEQSNRLEPPDNTLRQKRSFEKNNISSSISSKTSSDTIEHIPKARTLPPSNHVGRRHSRLFDTSTLSDAFKQKISSNASKALEQITGKPNGHIRIDSLSDKHKNRGDSSEPSKKAGLFSKRNESLDNPPKIWQSKNRGETTGTHTRNASITSFRSEPYEGSTGRTFSISSQRSDITDIVSRKNDPGDTDHSSRKPGSSSSSRKTKSSNIQQSQSHLPHIDENTTNIQLSPPSHSEYYSSTPRSDSLATLRSSSPTNPRFQSLPTYILDNKISSVSRKSGHFNGMELGPPVLPPLSFSNGDDDLSKLVVNGKNDENRKNRHRSFIGNFPKDKDIKILNGDSIDFEGFSSGSSPMSPDRKNSGSSVTSLSSRENEIIITEPEDAPEELQKALIDTKKRLAEAESNVRKIKRESKRAFDEFSLEFNNEIALRKKTEEKIRAQLDKQTQQMEELKKEKMEMEKLIKDSQLTKQQLQEIQHNLKELSVQKELIIKEIEGLAKEKQAGLAGTLLSDSNSASNLPASLAKHISTHLDEVKQNYLSEIRSLQSERDSLKHETEQLRQKRDQYIEEAQKLNEKNLELAEMNNDLLRQIESQHKGKNHNGFNFFKSNKSPHGHHHHTDSGSNHSKISGHSKSPSIYNFETDISEGTIDSLQKVAHRNSIGRGATPKKFKWKKGGKVLNKLLANANVVVNDVKPYMNMMGTPSSNISLPTVSNENRSEANKRMYSQMLENYTTNRVHNWQQFNASPAKCDYCHEKMWNVELKCSGCSFTVHVKCSNHVPINCNISPRMTILENGSDSVDNVNCTSIFGNDLTKQSELEGDDIPYVVQKCIKAVEIRGMDYEGIYRKVGGALQVRAIISAFEKGEEIDLDDPDLINDISAVTSVFKQYLRELPNPLFTYELYSSFLDLVHMPNNEEKIEKFRELLLQLPKVNYATIKYLIEHLYRVKQFEAENLMTAKNLSLVFGPTLFRGPDPSSEILDMNFKNAAVEYIIEHANSLFLDNGERIKPGFI</sequence>
<dbReference type="FunFam" id="1.10.555.10:FF:000043">
    <property type="entry name" value="Rho GTPase activator Rga"/>
    <property type="match status" value="1"/>
</dbReference>
<keyword evidence="4" id="KW-0440">LIM domain</keyword>
<dbReference type="Pfam" id="PF00412">
    <property type="entry name" value="LIM"/>
    <property type="match status" value="2"/>
</dbReference>
<feature type="region of interest" description="Disordered" evidence="6">
    <location>
        <begin position="507"/>
        <end position="533"/>
    </location>
</feature>
<evidence type="ECO:0000259" key="7">
    <source>
        <dbReference type="PROSITE" id="PS50023"/>
    </source>
</evidence>
<proteinExistence type="predicted"/>
<dbReference type="PANTHER" id="PTHR46075:SF2">
    <property type="entry name" value="RHO GTPASE ACTIVATING PROTEIN AT 5A, ISOFORM A"/>
    <property type="match status" value="1"/>
</dbReference>
<dbReference type="Pfam" id="PF00130">
    <property type="entry name" value="C1_1"/>
    <property type="match status" value="1"/>
</dbReference>
<keyword evidence="3 4" id="KW-0862">Zinc</keyword>
<dbReference type="Gene3D" id="2.10.110.10">
    <property type="entry name" value="Cysteine Rich Protein"/>
    <property type="match status" value="2"/>
</dbReference>
<evidence type="ECO:0008006" key="12">
    <source>
        <dbReference type="Google" id="ProtNLM"/>
    </source>
</evidence>
<evidence type="ECO:0000256" key="2">
    <source>
        <dbReference type="ARBA" id="ARBA00022723"/>
    </source>
</evidence>
<feature type="coiled-coil region" evidence="5">
    <location>
        <begin position="551"/>
        <end position="659"/>
    </location>
</feature>
<feature type="compositionally biased region" description="Basic and acidic residues" evidence="6">
    <location>
        <begin position="340"/>
        <end position="353"/>
    </location>
</feature>
<dbReference type="EMBL" id="QKYT01000242">
    <property type="protein sequence ID" value="RIA88874.1"/>
    <property type="molecule type" value="Genomic_DNA"/>
</dbReference>
<dbReference type="Gene3D" id="1.10.555.10">
    <property type="entry name" value="Rho GTPase activation protein"/>
    <property type="match status" value="1"/>
</dbReference>
<dbReference type="PANTHER" id="PTHR46075">
    <property type="entry name" value="CHIMERIN FAMILY MEMBER"/>
    <property type="match status" value="1"/>
</dbReference>
<feature type="domain" description="Rho-GAP" evidence="9">
    <location>
        <begin position="969"/>
        <end position="1158"/>
    </location>
</feature>
<feature type="compositionally biased region" description="Basic and acidic residues" evidence="6">
    <location>
        <begin position="160"/>
        <end position="170"/>
    </location>
</feature>
<feature type="coiled-coil region" evidence="5">
    <location>
        <begin position="694"/>
        <end position="749"/>
    </location>
</feature>
<protein>
    <recommendedName>
        <fullName evidence="12">RhoGAP-domain-containing protein</fullName>
    </recommendedName>
</protein>
<dbReference type="GO" id="GO:0005096">
    <property type="term" value="F:GTPase activator activity"/>
    <property type="evidence" value="ECO:0007669"/>
    <property type="project" value="UniProtKB-KW"/>
</dbReference>
<evidence type="ECO:0000256" key="1">
    <source>
        <dbReference type="ARBA" id="ARBA00022468"/>
    </source>
</evidence>
<dbReference type="Proteomes" id="UP000265703">
    <property type="component" value="Unassembled WGS sequence"/>
</dbReference>